<keyword evidence="2" id="KW-1185">Reference proteome</keyword>
<proteinExistence type="predicted"/>
<organism evidence="1 2">
    <name type="scientific">Quercus lobata</name>
    <name type="common">Valley oak</name>
    <dbReference type="NCBI Taxonomy" id="97700"/>
    <lineage>
        <taxon>Eukaryota</taxon>
        <taxon>Viridiplantae</taxon>
        <taxon>Streptophyta</taxon>
        <taxon>Embryophyta</taxon>
        <taxon>Tracheophyta</taxon>
        <taxon>Spermatophyta</taxon>
        <taxon>Magnoliopsida</taxon>
        <taxon>eudicotyledons</taxon>
        <taxon>Gunneridae</taxon>
        <taxon>Pentapetalae</taxon>
        <taxon>rosids</taxon>
        <taxon>fabids</taxon>
        <taxon>Fagales</taxon>
        <taxon>Fagaceae</taxon>
        <taxon>Quercus</taxon>
    </lineage>
</organism>
<protein>
    <submittedName>
        <fullName evidence="1">Uncharacterized protein</fullName>
    </submittedName>
</protein>
<dbReference type="Gramene" id="QL04p081387:mrna">
    <property type="protein sequence ID" value="QL04p081387:mrna"/>
    <property type="gene ID" value="QL04p081387"/>
</dbReference>
<dbReference type="EMBL" id="LRBV02000004">
    <property type="status" value="NOT_ANNOTATED_CDS"/>
    <property type="molecule type" value="Genomic_DNA"/>
</dbReference>
<evidence type="ECO:0000313" key="1">
    <source>
        <dbReference type="EnsemblPlants" id="QL04p081387:mrna"/>
    </source>
</evidence>
<dbReference type="AlphaFoldDB" id="A0A7N2LKH9"/>
<name>A0A7N2LKH9_QUELO</name>
<reference evidence="1 2" key="1">
    <citation type="journal article" date="2016" name="G3 (Bethesda)">
        <title>First Draft Assembly and Annotation of the Genome of a California Endemic Oak Quercus lobata Nee (Fagaceae).</title>
        <authorList>
            <person name="Sork V.L."/>
            <person name="Fitz-Gibbon S.T."/>
            <person name="Puiu D."/>
            <person name="Crepeau M."/>
            <person name="Gugger P.F."/>
            <person name="Sherman R."/>
            <person name="Stevens K."/>
            <person name="Langley C.H."/>
            <person name="Pellegrini M."/>
            <person name="Salzberg S.L."/>
        </authorList>
    </citation>
    <scope>NUCLEOTIDE SEQUENCE [LARGE SCALE GENOMIC DNA]</scope>
    <source>
        <strain evidence="1 2">cv. SW786</strain>
    </source>
</reference>
<dbReference type="InParanoid" id="A0A7N2LKH9"/>
<sequence length="129" mass="14665">MVTSALLSAPICSQKIGSHIEHSSGNLVTCSSKTQNVVTHSSSEAEYRMCCDNETTIFTANNPIFHEHFKHIEWFKSTQPQSVSFCIWTSALRKQKTYETGKICIRCKVASERRRSRCNYKASELKLTK</sequence>
<dbReference type="Proteomes" id="UP000594261">
    <property type="component" value="Chromosome 4"/>
</dbReference>
<evidence type="ECO:0000313" key="2">
    <source>
        <dbReference type="Proteomes" id="UP000594261"/>
    </source>
</evidence>
<accession>A0A7N2LKH9</accession>
<reference evidence="1" key="2">
    <citation type="submission" date="2021-01" db="UniProtKB">
        <authorList>
            <consortium name="EnsemblPlants"/>
        </authorList>
    </citation>
    <scope>IDENTIFICATION</scope>
</reference>
<dbReference type="EnsemblPlants" id="QL04p081387:mrna">
    <property type="protein sequence ID" value="QL04p081387:mrna"/>
    <property type="gene ID" value="QL04p081387"/>
</dbReference>